<name>A0ABV0TSK6_9TELE</name>
<evidence type="ECO:0000313" key="2">
    <source>
        <dbReference type="Proteomes" id="UP001482620"/>
    </source>
</evidence>
<keyword evidence="2" id="KW-1185">Reference proteome</keyword>
<sequence length="100" mass="11163">MKRLCYVSKIPKISKKWEKRTCGLPSPWPENGSFDLSLCEQMETRIVMIVARLLYHVSLAAISRLDAPGGCCSVVQSVACHTPVSSLLYTDSDKQMVPDF</sequence>
<dbReference type="Proteomes" id="UP001482620">
    <property type="component" value="Unassembled WGS sequence"/>
</dbReference>
<proteinExistence type="predicted"/>
<evidence type="ECO:0000313" key="1">
    <source>
        <dbReference type="EMBL" id="MEQ2234593.1"/>
    </source>
</evidence>
<comment type="caution">
    <text evidence="1">The sequence shown here is derived from an EMBL/GenBank/DDBJ whole genome shotgun (WGS) entry which is preliminary data.</text>
</comment>
<gene>
    <name evidence="1" type="ORF">ILYODFUR_033130</name>
</gene>
<reference evidence="1 2" key="1">
    <citation type="submission" date="2021-06" db="EMBL/GenBank/DDBJ databases">
        <authorList>
            <person name="Palmer J.M."/>
        </authorList>
    </citation>
    <scope>NUCLEOTIDE SEQUENCE [LARGE SCALE GENOMIC DNA]</scope>
    <source>
        <strain evidence="2">if_2019</strain>
        <tissue evidence="1">Muscle</tissue>
    </source>
</reference>
<organism evidence="1 2">
    <name type="scientific">Ilyodon furcidens</name>
    <name type="common">goldbreast splitfin</name>
    <dbReference type="NCBI Taxonomy" id="33524"/>
    <lineage>
        <taxon>Eukaryota</taxon>
        <taxon>Metazoa</taxon>
        <taxon>Chordata</taxon>
        <taxon>Craniata</taxon>
        <taxon>Vertebrata</taxon>
        <taxon>Euteleostomi</taxon>
        <taxon>Actinopterygii</taxon>
        <taxon>Neopterygii</taxon>
        <taxon>Teleostei</taxon>
        <taxon>Neoteleostei</taxon>
        <taxon>Acanthomorphata</taxon>
        <taxon>Ovalentaria</taxon>
        <taxon>Atherinomorphae</taxon>
        <taxon>Cyprinodontiformes</taxon>
        <taxon>Goodeidae</taxon>
        <taxon>Ilyodon</taxon>
    </lineage>
</organism>
<protein>
    <submittedName>
        <fullName evidence="1">Uncharacterized protein</fullName>
    </submittedName>
</protein>
<accession>A0ABV0TSK6</accession>
<dbReference type="EMBL" id="JAHRIQ010040314">
    <property type="protein sequence ID" value="MEQ2234593.1"/>
    <property type="molecule type" value="Genomic_DNA"/>
</dbReference>